<evidence type="ECO:0000256" key="1">
    <source>
        <dbReference type="ARBA" id="ARBA00000185"/>
    </source>
</evidence>
<organism evidence="13 14">
    <name type="scientific">Dissophora globulifera</name>
    <dbReference type="NCBI Taxonomy" id="979702"/>
    <lineage>
        <taxon>Eukaryota</taxon>
        <taxon>Fungi</taxon>
        <taxon>Fungi incertae sedis</taxon>
        <taxon>Mucoromycota</taxon>
        <taxon>Mortierellomycotina</taxon>
        <taxon>Mortierellomycetes</taxon>
        <taxon>Mortierellales</taxon>
        <taxon>Mortierellaceae</taxon>
        <taxon>Dissophora</taxon>
    </lineage>
</organism>
<dbReference type="AlphaFoldDB" id="A0A9P6RF48"/>
<evidence type="ECO:0000256" key="9">
    <source>
        <dbReference type="ARBA" id="ARBA00023235"/>
    </source>
</evidence>
<dbReference type="InterPro" id="IPR034136">
    <property type="entry name" value="TOPRIM_Topo6A/Spo11"/>
</dbReference>
<proteinExistence type="inferred from homology"/>
<evidence type="ECO:0000256" key="7">
    <source>
        <dbReference type="ARBA" id="ARBA00023029"/>
    </source>
</evidence>
<dbReference type="CDD" id="cd00223">
    <property type="entry name" value="TOPRIM_TopoIIB_SPO"/>
    <property type="match status" value="1"/>
</dbReference>
<dbReference type="InterPro" id="IPR036388">
    <property type="entry name" value="WH-like_DNA-bd_sf"/>
</dbReference>
<evidence type="ECO:0000256" key="4">
    <source>
        <dbReference type="ARBA" id="ARBA00012895"/>
    </source>
</evidence>
<evidence type="ECO:0000256" key="8">
    <source>
        <dbReference type="ARBA" id="ARBA00023125"/>
    </source>
</evidence>
<dbReference type="SUPFAM" id="SSF56726">
    <property type="entry name" value="DNA topoisomerase IV, alpha subunit"/>
    <property type="match status" value="2"/>
</dbReference>
<dbReference type="PANTHER" id="PTHR10848">
    <property type="entry name" value="MEIOTIC RECOMBINATION PROTEIN SPO11"/>
    <property type="match status" value="1"/>
</dbReference>
<dbReference type="Gene3D" id="3.40.1360.10">
    <property type="match status" value="1"/>
</dbReference>
<evidence type="ECO:0000256" key="3">
    <source>
        <dbReference type="ARBA" id="ARBA00006559"/>
    </source>
</evidence>
<evidence type="ECO:0000259" key="12">
    <source>
        <dbReference type="Pfam" id="PF21180"/>
    </source>
</evidence>
<feature type="domain" description="Spo11/DNA topoisomerase VI subunit A N-terminal" evidence="11">
    <location>
        <begin position="280"/>
        <end position="336"/>
    </location>
</feature>
<keyword evidence="14" id="KW-1185">Reference proteome</keyword>
<comment type="caution">
    <text evidence="13">The sequence shown here is derived from an EMBL/GenBank/DDBJ whole genome shotgun (WGS) entry which is preliminary data.</text>
</comment>
<protein>
    <recommendedName>
        <fullName evidence="4">DNA topoisomerase (ATP-hydrolyzing)</fullName>
        <ecNumber evidence="4">5.6.2.2</ecNumber>
    </recommendedName>
</protein>
<keyword evidence="9 10" id="KW-0413">Isomerase</keyword>
<dbReference type="Proteomes" id="UP000738325">
    <property type="component" value="Unassembled WGS sequence"/>
</dbReference>
<dbReference type="EC" id="5.6.2.2" evidence="4"/>
<dbReference type="GO" id="GO:0000228">
    <property type="term" value="C:nuclear chromosome"/>
    <property type="evidence" value="ECO:0007669"/>
    <property type="project" value="TreeGrafter"/>
</dbReference>
<evidence type="ECO:0000259" key="11">
    <source>
        <dbReference type="Pfam" id="PF04406"/>
    </source>
</evidence>
<dbReference type="InterPro" id="IPR002815">
    <property type="entry name" value="Spo11/TopoVI_A"/>
</dbReference>
<comment type="similarity">
    <text evidence="3 10">Belongs to the TOP6A family.</text>
</comment>
<evidence type="ECO:0000313" key="13">
    <source>
        <dbReference type="EMBL" id="KAG0316279.1"/>
    </source>
</evidence>
<feature type="active site" description="O-(5'-phospho-DNA)-tyrosine intermediate" evidence="10">
    <location>
        <position position="304"/>
    </location>
</feature>
<gene>
    <name evidence="13" type="primary">SPO11</name>
    <name evidence="13" type="ORF">BGZ99_006957</name>
</gene>
<evidence type="ECO:0000256" key="2">
    <source>
        <dbReference type="ARBA" id="ARBA00001946"/>
    </source>
</evidence>
<dbReference type="PRINTS" id="PR01550">
    <property type="entry name" value="TOP6AFAMILY"/>
</dbReference>
<dbReference type="GO" id="GO:0046872">
    <property type="term" value="F:metal ion binding"/>
    <property type="evidence" value="ECO:0007669"/>
    <property type="project" value="UniProtKB-KW"/>
</dbReference>
<keyword evidence="6" id="KW-0460">Magnesium</keyword>
<reference evidence="13" key="1">
    <citation type="journal article" date="2020" name="Fungal Divers.">
        <title>Resolving the Mortierellaceae phylogeny through synthesis of multi-gene phylogenetics and phylogenomics.</title>
        <authorList>
            <person name="Vandepol N."/>
            <person name="Liber J."/>
            <person name="Desiro A."/>
            <person name="Na H."/>
            <person name="Kennedy M."/>
            <person name="Barry K."/>
            <person name="Grigoriev I.V."/>
            <person name="Miller A.N."/>
            <person name="O'Donnell K."/>
            <person name="Stajich J.E."/>
            <person name="Bonito G."/>
        </authorList>
    </citation>
    <scope>NUCLEOTIDE SEQUENCE</scope>
    <source>
        <strain evidence="13">REB-010B</strain>
    </source>
</reference>
<comment type="cofactor">
    <cofactor evidence="2">
        <name>Mg(2+)</name>
        <dbReference type="ChEBI" id="CHEBI:18420"/>
    </cofactor>
</comment>
<dbReference type="GO" id="GO:0042138">
    <property type="term" value="P:meiotic DNA double-strand break formation"/>
    <property type="evidence" value="ECO:0007669"/>
    <property type="project" value="TreeGrafter"/>
</dbReference>
<dbReference type="Pfam" id="PF04406">
    <property type="entry name" value="TP6A_N"/>
    <property type="match status" value="1"/>
</dbReference>
<dbReference type="InterPro" id="IPR013049">
    <property type="entry name" value="Spo11/TopoVI_A_N"/>
</dbReference>
<name>A0A9P6RF48_9FUNG</name>
<dbReference type="PANTHER" id="PTHR10848:SF0">
    <property type="entry name" value="MEIOTIC RECOMBINATION PROTEIN SPO11"/>
    <property type="match status" value="1"/>
</dbReference>
<dbReference type="OrthoDB" id="521512at2759"/>
<keyword evidence="5" id="KW-0479">Metal-binding</keyword>
<dbReference type="GO" id="GO:0000706">
    <property type="term" value="P:meiotic DNA double-strand break processing"/>
    <property type="evidence" value="ECO:0007669"/>
    <property type="project" value="TreeGrafter"/>
</dbReference>
<dbReference type="Gene3D" id="1.10.10.10">
    <property type="entry name" value="Winged helix-like DNA-binding domain superfamily/Winged helix DNA-binding domain"/>
    <property type="match status" value="1"/>
</dbReference>
<feature type="domain" description="Topoisomerase 6 subunit A/Spo11 TOPRIM" evidence="12">
    <location>
        <begin position="490"/>
        <end position="608"/>
    </location>
</feature>
<dbReference type="GO" id="GO:0007131">
    <property type="term" value="P:reciprocal meiotic recombination"/>
    <property type="evidence" value="ECO:0007669"/>
    <property type="project" value="TreeGrafter"/>
</dbReference>
<comment type="catalytic activity">
    <reaction evidence="1 10">
        <text>ATP-dependent breakage, passage and rejoining of double-stranded DNA.</text>
        <dbReference type="EC" id="5.6.2.2"/>
    </reaction>
</comment>
<dbReference type="EMBL" id="JAAAIP010000488">
    <property type="protein sequence ID" value="KAG0316279.1"/>
    <property type="molecule type" value="Genomic_DNA"/>
</dbReference>
<dbReference type="InterPro" id="IPR036078">
    <property type="entry name" value="Spo11/TopoVI_A_sf"/>
</dbReference>
<dbReference type="Pfam" id="PF21180">
    <property type="entry name" value="TOP6A-Spo11_Toprim"/>
    <property type="match status" value="2"/>
</dbReference>
<sequence length="642" mass="72410">MAHAGQQTLYPGSVIHSDEFELDSIFDIPDLSSSLYGLHAANLIDSGSRLYDVGEDESDLDTLLYSDTAIGYEDVPSVSTGTTERIVDSIQVHIPDRQDYQGSAALVHPASFDDFMDEHQSAISGEFLGTDDLAILESDDLQKWRRLPDMKTSLTCPVRFYDGQLFCLPREDDSQELLTCPYMSTTLRSQEWVLESLELIASRLLRDLSYGRVPTVELSSRRQKKSIVYDEETGVIRRKQDLCHACEHKTCGGDSVAPLLSSFSKSCYYGTLRSGGVHSIFRAIELIHENVYNGTISTKRDLFYRDVALFKSQRVVDNIVENLACTLLVPRPCLNVVAGTRSMVFGSVRMILGARYQLTDSANGERDDSLTATSSQTAFNTLVIVPVMMEDVLEIEIHPKTRFVLVVEKEAVMEYLIASRFCHSHGPCILLTSKGYPDRVARQLLKYLSDMVQAGIHVLSQPSMSKSMLSSVTVRPQYGNPWADSPYHPLDTPLLALVDCDPHGLEIFLTFRCGSVQSAYDNANLAVPTLRCLGQLPTDWNSYLTSAEECVNVREEFERTMMPLTVRDRGKLVSMLKHHPYVRQSREWRRQVSKMLMMNRKTELESLYLDVACPKMNQEDQGRELALVQFLKRKLNDPCSWL</sequence>
<evidence type="ECO:0000256" key="5">
    <source>
        <dbReference type="ARBA" id="ARBA00022723"/>
    </source>
</evidence>
<evidence type="ECO:0000256" key="6">
    <source>
        <dbReference type="ARBA" id="ARBA00022842"/>
    </source>
</evidence>
<evidence type="ECO:0000256" key="10">
    <source>
        <dbReference type="PROSITE-ProRule" id="PRU01385"/>
    </source>
</evidence>
<dbReference type="GO" id="GO:0005524">
    <property type="term" value="F:ATP binding"/>
    <property type="evidence" value="ECO:0007669"/>
    <property type="project" value="InterPro"/>
</dbReference>
<evidence type="ECO:0000313" key="14">
    <source>
        <dbReference type="Proteomes" id="UP000738325"/>
    </source>
</evidence>
<dbReference type="GO" id="GO:0003918">
    <property type="term" value="F:DNA topoisomerase type II (double strand cut, ATP-hydrolyzing) activity"/>
    <property type="evidence" value="ECO:0007669"/>
    <property type="project" value="UniProtKB-UniRule"/>
</dbReference>
<accession>A0A9P6RF48</accession>
<feature type="domain" description="Topoisomerase 6 subunit A/Spo11 TOPRIM" evidence="12">
    <location>
        <begin position="403"/>
        <end position="459"/>
    </location>
</feature>
<dbReference type="PROSITE" id="PS52041">
    <property type="entry name" value="TOPO_IIB"/>
    <property type="match status" value="1"/>
</dbReference>
<dbReference type="GO" id="GO:0003677">
    <property type="term" value="F:DNA binding"/>
    <property type="evidence" value="ECO:0007669"/>
    <property type="project" value="UniProtKB-UniRule"/>
</dbReference>
<keyword evidence="7 10" id="KW-0799">Topoisomerase</keyword>
<keyword evidence="8 10" id="KW-0238">DNA-binding</keyword>